<organism evidence="8 9">
    <name type="scientific">Rubinisphaera brasiliensis (strain ATCC 49424 / DSM 5305 / JCM 21570 / IAM 15109 / NBRC 103401 / IFAM 1448)</name>
    <name type="common">Planctomyces brasiliensis</name>
    <dbReference type="NCBI Taxonomy" id="756272"/>
    <lineage>
        <taxon>Bacteria</taxon>
        <taxon>Pseudomonadati</taxon>
        <taxon>Planctomycetota</taxon>
        <taxon>Planctomycetia</taxon>
        <taxon>Planctomycetales</taxon>
        <taxon>Planctomycetaceae</taxon>
        <taxon>Rubinisphaera</taxon>
    </lineage>
</organism>
<dbReference type="RefSeq" id="WP_013630511.1">
    <property type="nucleotide sequence ID" value="NC_015174.1"/>
</dbReference>
<evidence type="ECO:0000256" key="4">
    <source>
        <dbReference type="ARBA" id="ARBA00022837"/>
    </source>
</evidence>
<feature type="domain" description="Sulfatase N-terminal" evidence="7">
    <location>
        <begin position="39"/>
        <end position="342"/>
    </location>
</feature>
<dbReference type="PROSITE" id="PS00149">
    <property type="entry name" value="SULFATASE_2"/>
    <property type="match status" value="1"/>
</dbReference>
<dbReference type="GO" id="GO:0046872">
    <property type="term" value="F:metal ion binding"/>
    <property type="evidence" value="ECO:0007669"/>
    <property type="project" value="UniProtKB-KW"/>
</dbReference>
<dbReference type="InterPro" id="IPR050738">
    <property type="entry name" value="Sulfatase"/>
</dbReference>
<dbReference type="STRING" id="756272.Plabr_4233"/>
<dbReference type="Gene3D" id="3.30.1120.10">
    <property type="match status" value="2"/>
</dbReference>
<evidence type="ECO:0000313" key="9">
    <source>
        <dbReference type="Proteomes" id="UP000006860"/>
    </source>
</evidence>
<dbReference type="CDD" id="cd16144">
    <property type="entry name" value="ARS_like"/>
    <property type="match status" value="1"/>
</dbReference>
<name>F0SIV7_RUBBR</name>
<proteinExistence type="inferred from homology"/>
<keyword evidence="4" id="KW-0106">Calcium</keyword>
<dbReference type="PANTHER" id="PTHR42693">
    <property type="entry name" value="ARYLSULFATASE FAMILY MEMBER"/>
    <property type="match status" value="1"/>
</dbReference>
<protein>
    <submittedName>
        <fullName evidence="8">Cerebroside-sulfatase, N-acetylgalactosamine-6-sulfatase</fullName>
        <ecNumber evidence="8">3.1.6.4</ecNumber>
        <ecNumber evidence="8">3.1.6.8</ecNumber>
    </submittedName>
</protein>
<dbReference type="EMBL" id="CP002546">
    <property type="protein sequence ID" value="ADY61806.1"/>
    <property type="molecule type" value="Genomic_DNA"/>
</dbReference>
<feature type="region of interest" description="Disordered" evidence="5">
    <location>
        <begin position="447"/>
        <end position="467"/>
    </location>
</feature>
<dbReference type="EC" id="3.1.6.4" evidence="8"/>
<evidence type="ECO:0000313" key="8">
    <source>
        <dbReference type="EMBL" id="ADY61806.1"/>
    </source>
</evidence>
<evidence type="ECO:0000256" key="5">
    <source>
        <dbReference type="SAM" id="MobiDB-lite"/>
    </source>
</evidence>
<dbReference type="CDD" id="cd16146">
    <property type="entry name" value="ARS_like"/>
    <property type="match status" value="1"/>
</dbReference>
<dbReference type="Pfam" id="PF00884">
    <property type="entry name" value="Sulfatase"/>
    <property type="match status" value="2"/>
</dbReference>
<dbReference type="PANTHER" id="PTHR42693:SF53">
    <property type="entry name" value="ENDO-4-O-SULFATASE"/>
    <property type="match status" value="1"/>
</dbReference>
<dbReference type="eggNOG" id="COG3119">
    <property type="taxonomic scope" value="Bacteria"/>
</dbReference>
<gene>
    <name evidence="8" type="ordered locus">Plabr_4233</name>
</gene>
<dbReference type="SUPFAM" id="SSF53649">
    <property type="entry name" value="Alkaline phosphatase-like"/>
    <property type="match status" value="2"/>
</dbReference>
<dbReference type="GO" id="GO:0004065">
    <property type="term" value="F:arylsulfatase activity"/>
    <property type="evidence" value="ECO:0007669"/>
    <property type="project" value="TreeGrafter"/>
</dbReference>
<dbReference type="GO" id="GO:0004098">
    <property type="term" value="F:cerebroside-sulfatase activity"/>
    <property type="evidence" value="ECO:0007669"/>
    <property type="project" value="UniProtKB-EC"/>
</dbReference>
<keyword evidence="6" id="KW-0732">Signal</keyword>
<feature type="chain" id="PRO_5003260542" evidence="6">
    <location>
        <begin position="26"/>
        <end position="932"/>
    </location>
</feature>
<dbReference type="InterPro" id="IPR000917">
    <property type="entry name" value="Sulfatase_N"/>
</dbReference>
<keyword evidence="9" id="KW-1185">Reference proteome</keyword>
<accession>F0SIV7</accession>
<dbReference type="EC" id="3.1.6.8" evidence="8"/>
<dbReference type="GO" id="GO:0043890">
    <property type="term" value="F:N-acetylgalactosamine-6-sulfatase activity"/>
    <property type="evidence" value="ECO:0007669"/>
    <property type="project" value="UniProtKB-EC"/>
</dbReference>
<dbReference type="InterPro" id="IPR017850">
    <property type="entry name" value="Alkaline_phosphatase_core_sf"/>
</dbReference>
<keyword evidence="2" id="KW-0479">Metal-binding</keyword>
<evidence type="ECO:0000259" key="7">
    <source>
        <dbReference type="Pfam" id="PF00884"/>
    </source>
</evidence>
<feature type="compositionally biased region" description="Basic and acidic residues" evidence="5">
    <location>
        <begin position="450"/>
        <end position="465"/>
    </location>
</feature>
<dbReference type="Proteomes" id="UP000006860">
    <property type="component" value="Chromosome"/>
</dbReference>
<evidence type="ECO:0000256" key="6">
    <source>
        <dbReference type="SAM" id="SignalP"/>
    </source>
</evidence>
<dbReference type="KEGG" id="pbs:Plabr_4233"/>
<sequence length="932" mass="105064">MISRIPRCLLVVACLLTSLCMSAEAEETAAASQQQRSQPNIVLILADDLAPGDLSQGDGEKARTPRLDQLAKESVQFTQAYSASCVCAPARAALLTGRYPHRTGVVTLNLNKYPMLTRLHRDEVTIADILKEAGYATGLIGKWHTGRGEGYHPLDRGFEEFEGFDGSVDVGYYAYPFIEQRTTHTVTDQYLTDDLTQRAINFVRRHQNEPFFLKLAHYAPHRPLEAPEELIQHYRDRGFDASVATIYAMIEVMDRGIGRLLDEIDALGLAEETIVLFASDNGPDPLTGERFNLELRGSKYQVYEGGLRVPLLIRWTNQVIPGVRDQMVSFVDLLPTLLELCNVELEAENPLDGESFASVLHDGNAEFSPTRFWQWNRGEPNYTHNAALRDGKFKLVRPYVTRGVKLQDSTLKPVLYDLEADPAETEDVAQQHPGIYERMTAELQQLSKNVEQDRTRPDSSRKDVTASEQQPNIVLLLADDLGWSDLHCYGHPYHRTPNLDQLAQEGMRYTNGYAPAPICSASRASILTGKTPARLNFEFVTKTEAGPQRLDTEVPLQTPPLTLNLPPSETTIAESLAGLDYQTAFFGKWHVSQHYGGRYLAWHPEFGPQKQGFQIATEDFGDHPYAWGRRQPPALPDGQFPLDSMVQRTADFIRSQKNADEPYFVMASYFYVHTPVKNRCRWLVDDYEQHLPAGTKNRKQRLEYAAFVETLDHHVGTILQAIDEAGQRENTLVIFLSDNGGHPEYCANAPLRGSKWNLYEGGIRVPFIARWPKTIAAASVCETPVVGYDLLPTLVDVAGGTAAVNNSDLVADEVDGISVRETFTDPDWNPNRSLIWHFPYYHPETTYSKAIDEIGIDDFATSKTRPQSAIRDRNYKLLQFAEDDRLELYDLNQDISEQHDLSQQQPQLARELRESLEQQLNSMNARRALPKP</sequence>
<dbReference type="HOGENOM" id="CLU_322554_0_0_0"/>
<evidence type="ECO:0000256" key="1">
    <source>
        <dbReference type="ARBA" id="ARBA00008779"/>
    </source>
</evidence>
<feature type="domain" description="Sulfatase N-terminal" evidence="7">
    <location>
        <begin position="471"/>
        <end position="799"/>
    </location>
</feature>
<dbReference type="InterPro" id="IPR024607">
    <property type="entry name" value="Sulfatase_CS"/>
</dbReference>
<dbReference type="Gene3D" id="3.40.720.10">
    <property type="entry name" value="Alkaline Phosphatase, subunit A"/>
    <property type="match status" value="2"/>
</dbReference>
<feature type="signal peptide" evidence="6">
    <location>
        <begin position="1"/>
        <end position="25"/>
    </location>
</feature>
<evidence type="ECO:0000256" key="3">
    <source>
        <dbReference type="ARBA" id="ARBA00022801"/>
    </source>
</evidence>
<comment type="similarity">
    <text evidence="1">Belongs to the sulfatase family.</text>
</comment>
<dbReference type="AlphaFoldDB" id="F0SIV7"/>
<reference evidence="9" key="1">
    <citation type="submission" date="2011-02" db="EMBL/GenBank/DDBJ databases">
        <title>The complete genome of Planctomyces brasiliensis DSM 5305.</title>
        <authorList>
            <person name="Lucas S."/>
            <person name="Copeland A."/>
            <person name="Lapidus A."/>
            <person name="Bruce D."/>
            <person name="Goodwin L."/>
            <person name="Pitluck S."/>
            <person name="Kyrpides N."/>
            <person name="Mavromatis K."/>
            <person name="Pagani I."/>
            <person name="Ivanova N."/>
            <person name="Ovchinnikova G."/>
            <person name="Lu M."/>
            <person name="Detter J.C."/>
            <person name="Han C."/>
            <person name="Land M."/>
            <person name="Hauser L."/>
            <person name="Markowitz V."/>
            <person name="Cheng J.-F."/>
            <person name="Hugenholtz P."/>
            <person name="Woyke T."/>
            <person name="Wu D."/>
            <person name="Tindall B."/>
            <person name="Pomrenke H.G."/>
            <person name="Brambilla E."/>
            <person name="Klenk H.-P."/>
            <person name="Eisen J.A."/>
        </authorList>
    </citation>
    <scope>NUCLEOTIDE SEQUENCE [LARGE SCALE GENOMIC DNA]</scope>
    <source>
        <strain evidence="9">ATCC 49424 / DSM 5305 / JCM 21570 / IAM 15109 / NBRC 103401 / IFAM 1448</strain>
    </source>
</reference>
<keyword evidence="3 8" id="KW-0378">Hydrolase</keyword>
<evidence type="ECO:0000256" key="2">
    <source>
        <dbReference type="ARBA" id="ARBA00022723"/>
    </source>
</evidence>